<sequence length="401" mass="45304">MFAPTYTSFDLNGKKILYDTSFDHVARFGSDLYSPMIPPNDYIVNMSGVSDMNSKETDLNLDYQMSEGNNMITKRDAISYLTGELDMTQSTLAKFYSLAPFSPIEGDLINYSVCDNAFVSDGSDLDPTAMITTQMGHPNVFKESLPSFTELPSTVISGYNLELPVGFEEQQPYFNSGATTSSLMCCTTQNIVVPEGSISHLPDLAAPDEFISSDEDNNSAADDHDYPDQKDEVTQVTKETPKEVETEKEQTECSDRHLEHSDSQTVIKPVRRKLTNQARTKKHCKSGHIKKRNSKLSKKSSVFYQDQSDNSKRTRKNYDKTVINILMSWYLEHDGKIPDSSAKEGLCKQTGKSIVQISTWFQNARRRYAGKLEAYRLYSIKHPDIVYDSESLDVFLRSKQM</sequence>
<dbReference type="CDD" id="cd00086">
    <property type="entry name" value="homeodomain"/>
    <property type="match status" value="1"/>
</dbReference>
<dbReference type="AlphaFoldDB" id="A0A1X0QV73"/>
<dbReference type="SUPFAM" id="SSF46689">
    <property type="entry name" value="Homeodomain-like"/>
    <property type="match status" value="1"/>
</dbReference>
<feature type="domain" description="Homeobox" evidence="6">
    <location>
        <begin position="309"/>
        <end position="371"/>
    </location>
</feature>
<keyword evidence="3 4" id="KW-0539">Nucleus</keyword>
<dbReference type="EMBL" id="KV921996">
    <property type="protein sequence ID" value="ORE03655.1"/>
    <property type="molecule type" value="Genomic_DNA"/>
</dbReference>
<keyword evidence="2 4" id="KW-0371">Homeobox</keyword>
<dbReference type="Gene3D" id="1.10.10.60">
    <property type="entry name" value="Homeodomain-like"/>
    <property type="match status" value="1"/>
</dbReference>
<dbReference type="Proteomes" id="UP000242414">
    <property type="component" value="Unassembled WGS sequence"/>
</dbReference>
<feature type="compositionally biased region" description="Basic and acidic residues" evidence="5">
    <location>
        <begin position="221"/>
        <end position="262"/>
    </location>
</feature>
<organism evidence="7">
    <name type="scientific">Rhizopus microsporus var. microsporus</name>
    <dbReference type="NCBI Taxonomy" id="86635"/>
    <lineage>
        <taxon>Eukaryota</taxon>
        <taxon>Fungi</taxon>
        <taxon>Fungi incertae sedis</taxon>
        <taxon>Mucoromycota</taxon>
        <taxon>Mucoromycotina</taxon>
        <taxon>Mucoromycetes</taxon>
        <taxon>Mucorales</taxon>
        <taxon>Mucorineae</taxon>
        <taxon>Rhizopodaceae</taxon>
        <taxon>Rhizopus</taxon>
    </lineage>
</organism>
<keyword evidence="1 4" id="KW-0238">DNA-binding</keyword>
<feature type="DNA-binding region" description="Homeobox" evidence="4">
    <location>
        <begin position="311"/>
        <end position="372"/>
    </location>
</feature>
<protein>
    <recommendedName>
        <fullName evidence="6">Homeobox domain-containing protein</fullName>
    </recommendedName>
</protein>
<feature type="region of interest" description="Disordered" evidence="5">
    <location>
        <begin position="208"/>
        <end position="263"/>
    </location>
</feature>
<proteinExistence type="predicted"/>
<dbReference type="InterPro" id="IPR009057">
    <property type="entry name" value="Homeodomain-like_sf"/>
</dbReference>
<feature type="compositionally biased region" description="Basic residues" evidence="5">
    <location>
        <begin position="276"/>
        <end position="298"/>
    </location>
</feature>
<evidence type="ECO:0000256" key="3">
    <source>
        <dbReference type="ARBA" id="ARBA00023242"/>
    </source>
</evidence>
<evidence type="ECO:0000256" key="1">
    <source>
        <dbReference type="ARBA" id="ARBA00023125"/>
    </source>
</evidence>
<evidence type="ECO:0000259" key="6">
    <source>
        <dbReference type="PROSITE" id="PS50071"/>
    </source>
</evidence>
<evidence type="ECO:0000313" key="7">
    <source>
        <dbReference type="EMBL" id="ORE03655.1"/>
    </source>
</evidence>
<evidence type="ECO:0000256" key="2">
    <source>
        <dbReference type="ARBA" id="ARBA00023155"/>
    </source>
</evidence>
<name>A0A1X0QV73_RHIZD</name>
<accession>A0A1X0QV73</accession>
<reference evidence="7" key="1">
    <citation type="journal article" date="2016" name="Proc. Natl. Acad. Sci. U.S.A.">
        <title>Lipid metabolic changes in an early divergent fungus govern the establishment of a mutualistic symbiosis with endobacteria.</title>
        <authorList>
            <person name="Lastovetsky O.A."/>
            <person name="Gaspar M.L."/>
            <person name="Mondo S.J."/>
            <person name="LaButti K.M."/>
            <person name="Sandor L."/>
            <person name="Grigoriev I.V."/>
            <person name="Henry S.A."/>
            <person name="Pawlowska T.E."/>
        </authorList>
    </citation>
    <scope>NUCLEOTIDE SEQUENCE [LARGE SCALE GENOMIC DNA]</scope>
    <source>
        <strain evidence="7">ATCC 52814</strain>
    </source>
</reference>
<evidence type="ECO:0000256" key="5">
    <source>
        <dbReference type="SAM" id="MobiDB-lite"/>
    </source>
</evidence>
<dbReference type="OrthoDB" id="10056939at2759"/>
<comment type="subcellular location">
    <subcellularLocation>
        <location evidence="4">Nucleus</location>
    </subcellularLocation>
</comment>
<dbReference type="InterPro" id="IPR008422">
    <property type="entry name" value="KN_HD"/>
</dbReference>
<dbReference type="GO" id="GO:0003677">
    <property type="term" value="F:DNA binding"/>
    <property type="evidence" value="ECO:0007669"/>
    <property type="project" value="UniProtKB-UniRule"/>
</dbReference>
<gene>
    <name evidence="7" type="ORF">BCV72DRAFT_232767</name>
</gene>
<dbReference type="PROSITE" id="PS50071">
    <property type="entry name" value="HOMEOBOX_2"/>
    <property type="match status" value="1"/>
</dbReference>
<dbReference type="GO" id="GO:0006355">
    <property type="term" value="P:regulation of DNA-templated transcription"/>
    <property type="evidence" value="ECO:0007669"/>
    <property type="project" value="InterPro"/>
</dbReference>
<evidence type="ECO:0000256" key="4">
    <source>
        <dbReference type="PROSITE-ProRule" id="PRU00108"/>
    </source>
</evidence>
<dbReference type="GO" id="GO:0005634">
    <property type="term" value="C:nucleus"/>
    <property type="evidence" value="ECO:0007669"/>
    <property type="project" value="UniProtKB-SubCell"/>
</dbReference>
<dbReference type="Pfam" id="PF05920">
    <property type="entry name" value="Homeobox_KN"/>
    <property type="match status" value="1"/>
</dbReference>
<feature type="region of interest" description="Disordered" evidence="5">
    <location>
        <begin position="276"/>
        <end position="315"/>
    </location>
</feature>
<dbReference type="VEuPathDB" id="FungiDB:BCV72DRAFT_232767"/>
<dbReference type="SMART" id="SM00389">
    <property type="entry name" value="HOX"/>
    <property type="match status" value="1"/>
</dbReference>
<dbReference type="InterPro" id="IPR001356">
    <property type="entry name" value="HD"/>
</dbReference>